<feature type="binding site" evidence="1">
    <location>
        <position position="54"/>
    </location>
    <ligand>
        <name>Mg(2+)</name>
        <dbReference type="ChEBI" id="CHEBI:18420"/>
        <label>1</label>
    </ligand>
</feature>
<proteinExistence type="predicted"/>
<evidence type="ECO:0000313" key="3">
    <source>
        <dbReference type="Proteomes" id="UP000640052"/>
    </source>
</evidence>
<dbReference type="InterPro" id="IPR050792">
    <property type="entry name" value="ADP-ribosylglycohydrolase"/>
</dbReference>
<protein>
    <submittedName>
        <fullName evidence="2">Hydrolase</fullName>
    </submittedName>
</protein>
<accession>A0A919Q563</accession>
<dbReference type="InterPro" id="IPR005502">
    <property type="entry name" value="Ribosyl_crysJ1"/>
</dbReference>
<organism evidence="2 3">
    <name type="scientific">Acrocarpospora phusangensis</name>
    <dbReference type="NCBI Taxonomy" id="1070424"/>
    <lineage>
        <taxon>Bacteria</taxon>
        <taxon>Bacillati</taxon>
        <taxon>Actinomycetota</taxon>
        <taxon>Actinomycetes</taxon>
        <taxon>Streptosporangiales</taxon>
        <taxon>Streptosporangiaceae</taxon>
        <taxon>Acrocarpospora</taxon>
    </lineage>
</organism>
<keyword evidence="1" id="KW-0479">Metal-binding</keyword>
<dbReference type="GO" id="GO:0016787">
    <property type="term" value="F:hydrolase activity"/>
    <property type="evidence" value="ECO:0007669"/>
    <property type="project" value="UniProtKB-KW"/>
</dbReference>
<name>A0A919Q563_9ACTN</name>
<keyword evidence="1" id="KW-0460">Magnesium</keyword>
<dbReference type="EMBL" id="BOOA01000001">
    <property type="protein sequence ID" value="GIH21816.1"/>
    <property type="molecule type" value="Genomic_DNA"/>
</dbReference>
<dbReference type="SUPFAM" id="SSF101478">
    <property type="entry name" value="ADP-ribosylglycohydrolase"/>
    <property type="match status" value="1"/>
</dbReference>
<feature type="binding site" evidence="1">
    <location>
        <position position="264"/>
    </location>
    <ligand>
        <name>Mg(2+)</name>
        <dbReference type="ChEBI" id="CHEBI:18420"/>
        <label>1</label>
    </ligand>
</feature>
<feature type="binding site" evidence="1">
    <location>
        <position position="265"/>
    </location>
    <ligand>
        <name>Mg(2+)</name>
        <dbReference type="ChEBI" id="CHEBI:18420"/>
        <label>1</label>
    </ligand>
</feature>
<feature type="binding site" evidence="1">
    <location>
        <position position="56"/>
    </location>
    <ligand>
        <name>Mg(2+)</name>
        <dbReference type="ChEBI" id="CHEBI:18420"/>
        <label>1</label>
    </ligand>
</feature>
<dbReference type="PANTHER" id="PTHR16222">
    <property type="entry name" value="ADP-RIBOSYLGLYCOHYDROLASE"/>
    <property type="match status" value="1"/>
</dbReference>
<dbReference type="InterPro" id="IPR036705">
    <property type="entry name" value="Ribosyl_crysJ1_sf"/>
</dbReference>
<comment type="cofactor">
    <cofactor evidence="1">
        <name>Mg(2+)</name>
        <dbReference type="ChEBI" id="CHEBI:18420"/>
    </cofactor>
    <text evidence="1">Binds 2 magnesium ions per subunit.</text>
</comment>
<dbReference type="PANTHER" id="PTHR16222:SF12">
    <property type="entry name" value="ADP-RIBOSYLGLYCOHYDROLASE-RELATED"/>
    <property type="match status" value="1"/>
</dbReference>
<dbReference type="AlphaFoldDB" id="A0A919Q563"/>
<dbReference type="GO" id="GO:0046872">
    <property type="term" value="F:metal ion binding"/>
    <property type="evidence" value="ECO:0007669"/>
    <property type="project" value="UniProtKB-KW"/>
</dbReference>
<keyword evidence="2" id="KW-0378">Hydrolase</keyword>
<evidence type="ECO:0000313" key="2">
    <source>
        <dbReference type="EMBL" id="GIH21816.1"/>
    </source>
</evidence>
<feature type="binding site" evidence="1">
    <location>
        <position position="262"/>
    </location>
    <ligand>
        <name>Mg(2+)</name>
        <dbReference type="ChEBI" id="CHEBI:18420"/>
        <label>1</label>
    </ligand>
</feature>
<dbReference type="Gene3D" id="1.10.4080.10">
    <property type="entry name" value="ADP-ribosylation/Crystallin J1"/>
    <property type="match status" value="1"/>
</dbReference>
<evidence type="ECO:0000256" key="1">
    <source>
        <dbReference type="PIRSR" id="PIRSR605502-1"/>
    </source>
</evidence>
<reference evidence="2" key="1">
    <citation type="submission" date="2021-01" db="EMBL/GenBank/DDBJ databases">
        <title>Whole genome shotgun sequence of Acrocarpospora phusangensis NBRC 108782.</title>
        <authorList>
            <person name="Komaki H."/>
            <person name="Tamura T."/>
        </authorList>
    </citation>
    <scope>NUCLEOTIDE SEQUENCE</scope>
    <source>
        <strain evidence="2">NBRC 108782</strain>
    </source>
</reference>
<dbReference type="Pfam" id="PF03747">
    <property type="entry name" value="ADP_ribosyl_GH"/>
    <property type="match status" value="1"/>
</dbReference>
<comment type="caution">
    <text evidence="2">The sequence shown here is derived from an EMBL/GenBank/DDBJ whole genome shotgun (WGS) entry which is preliminary data.</text>
</comment>
<sequence length="301" mass="31795">MTQSSVMPPESRSRASDSLYGLALGDALGSQFYVPANRQARDDRLLPPGPWQWTDDTEMACSVHRVLTRRGTIDQDELAASFAARHDFDRGYGPATNRMLRLVREGGDWRALASGLFDGSGSWGNGAAMRVAPLGAWFAGDPARAVREARASAEVTHTHPEAVAGAVAVAVAASVAAGSADLTPGSFLDQVLSHTPPSLVREGIAEARRLLPLADPVLAARALGNGREVSAQDTVPFTLWAAARHLGDYEQAFWTTAAAGGDIDTTCAIVGGIIGTRAPLPPGWLNSCEPLPAWAYETSPR</sequence>
<gene>
    <name evidence="2" type="ORF">Aph01nite_01260</name>
</gene>
<dbReference type="Proteomes" id="UP000640052">
    <property type="component" value="Unassembled WGS sequence"/>
</dbReference>
<keyword evidence="3" id="KW-1185">Reference proteome</keyword>
<feature type="binding site" evidence="1">
    <location>
        <position position="55"/>
    </location>
    <ligand>
        <name>Mg(2+)</name>
        <dbReference type="ChEBI" id="CHEBI:18420"/>
        <label>1</label>
    </ligand>
</feature>